<sequence>MCEEKPKKKFNPWNIGILVLVLIFCILIWEGFQVYYFDWKQEIYDTGYNQSRIDTLLAIAQQQGNTGNIIFIENNTVTARNIRQLCGVDENA</sequence>
<keyword evidence="1" id="KW-0812">Transmembrane</keyword>
<gene>
    <name evidence="2" type="ORF">LCGC14_2322180</name>
</gene>
<proteinExistence type="predicted"/>
<keyword evidence="1" id="KW-0472">Membrane</keyword>
<protein>
    <submittedName>
        <fullName evidence="2">Uncharacterized protein</fullName>
    </submittedName>
</protein>
<keyword evidence="1" id="KW-1133">Transmembrane helix</keyword>
<evidence type="ECO:0000313" key="2">
    <source>
        <dbReference type="EMBL" id="KKL48769.1"/>
    </source>
</evidence>
<name>A0A0F9CI43_9ZZZZ</name>
<feature type="transmembrane region" description="Helical" evidence="1">
    <location>
        <begin position="12"/>
        <end position="29"/>
    </location>
</feature>
<evidence type="ECO:0000256" key="1">
    <source>
        <dbReference type="SAM" id="Phobius"/>
    </source>
</evidence>
<dbReference type="AlphaFoldDB" id="A0A0F9CI43"/>
<organism evidence="2">
    <name type="scientific">marine sediment metagenome</name>
    <dbReference type="NCBI Taxonomy" id="412755"/>
    <lineage>
        <taxon>unclassified sequences</taxon>
        <taxon>metagenomes</taxon>
        <taxon>ecological metagenomes</taxon>
    </lineage>
</organism>
<accession>A0A0F9CI43</accession>
<dbReference type="EMBL" id="LAZR01033199">
    <property type="protein sequence ID" value="KKL48769.1"/>
    <property type="molecule type" value="Genomic_DNA"/>
</dbReference>
<comment type="caution">
    <text evidence="2">The sequence shown here is derived from an EMBL/GenBank/DDBJ whole genome shotgun (WGS) entry which is preliminary data.</text>
</comment>
<reference evidence="2" key="1">
    <citation type="journal article" date="2015" name="Nature">
        <title>Complex archaea that bridge the gap between prokaryotes and eukaryotes.</title>
        <authorList>
            <person name="Spang A."/>
            <person name="Saw J.H."/>
            <person name="Jorgensen S.L."/>
            <person name="Zaremba-Niedzwiedzka K."/>
            <person name="Martijn J."/>
            <person name="Lind A.E."/>
            <person name="van Eijk R."/>
            <person name="Schleper C."/>
            <person name="Guy L."/>
            <person name="Ettema T.J."/>
        </authorList>
    </citation>
    <scope>NUCLEOTIDE SEQUENCE</scope>
</reference>